<name>A0A183FD68_HELPZ</name>
<organism evidence="3 4">
    <name type="scientific">Heligmosomoides polygyrus</name>
    <name type="common">Parasitic roundworm</name>
    <dbReference type="NCBI Taxonomy" id="6339"/>
    <lineage>
        <taxon>Eukaryota</taxon>
        <taxon>Metazoa</taxon>
        <taxon>Ecdysozoa</taxon>
        <taxon>Nematoda</taxon>
        <taxon>Chromadorea</taxon>
        <taxon>Rhabditida</taxon>
        <taxon>Rhabditina</taxon>
        <taxon>Rhabditomorpha</taxon>
        <taxon>Strongyloidea</taxon>
        <taxon>Heligmosomidae</taxon>
        <taxon>Heligmosomoides</taxon>
    </lineage>
</organism>
<dbReference type="EMBL" id="UZAH01025277">
    <property type="protein sequence ID" value="VDO60202.1"/>
    <property type="molecule type" value="Genomic_DNA"/>
</dbReference>
<evidence type="ECO:0000256" key="1">
    <source>
        <dbReference type="SAM" id="MobiDB-lite"/>
    </source>
</evidence>
<feature type="compositionally biased region" description="Basic residues" evidence="1">
    <location>
        <begin position="39"/>
        <end position="50"/>
    </location>
</feature>
<accession>A0A183FD68</accession>
<reference evidence="2 3" key="1">
    <citation type="submission" date="2018-11" db="EMBL/GenBank/DDBJ databases">
        <authorList>
            <consortium name="Pathogen Informatics"/>
        </authorList>
    </citation>
    <scope>NUCLEOTIDE SEQUENCE [LARGE SCALE GENOMIC DNA]</scope>
</reference>
<feature type="region of interest" description="Disordered" evidence="1">
    <location>
        <begin position="27"/>
        <end position="50"/>
    </location>
</feature>
<sequence length="103" mass="11424">MAMISINRDVWSSLLGQPLVRSVRGDVQRSEIGQAKAPTGRRQRRRRRGRRIVAERGRHFSRTVKDTHRATAEVAAAASQLPRLLNSELALAFCAYSAAIASL</sequence>
<dbReference type="AlphaFoldDB" id="A0A183FD68"/>
<proteinExistence type="predicted"/>
<evidence type="ECO:0000313" key="4">
    <source>
        <dbReference type="WBParaSite" id="HPBE_0000414301-mRNA-1"/>
    </source>
</evidence>
<dbReference type="Proteomes" id="UP000050761">
    <property type="component" value="Unassembled WGS sequence"/>
</dbReference>
<evidence type="ECO:0000313" key="2">
    <source>
        <dbReference type="EMBL" id="VDO60202.1"/>
    </source>
</evidence>
<protein>
    <submittedName>
        <fullName evidence="2 4">Uncharacterized protein</fullName>
    </submittedName>
</protein>
<gene>
    <name evidence="2" type="ORF">HPBE_LOCUS4144</name>
</gene>
<evidence type="ECO:0000313" key="3">
    <source>
        <dbReference type="Proteomes" id="UP000050761"/>
    </source>
</evidence>
<reference evidence="4" key="2">
    <citation type="submission" date="2019-09" db="UniProtKB">
        <authorList>
            <consortium name="WormBaseParasite"/>
        </authorList>
    </citation>
    <scope>IDENTIFICATION</scope>
</reference>
<dbReference type="WBParaSite" id="HPBE_0000414301-mRNA-1">
    <property type="protein sequence ID" value="HPBE_0000414301-mRNA-1"/>
    <property type="gene ID" value="HPBE_0000414301"/>
</dbReference>
<keyword evidence="3" id="KW-1185">Reference proteome</keyword>
<accession>A0A3P8AIZ8</accession>